<organism evidence="3 4">
    <name type="scientific">Coprinellus micaceus</name>
    <name type="common">Glistening ink-cap mushroom</name>
    <name type="synonym">Coprinus micaceus</name>
    <dbReference type="NCBI Taxonomy" id="71717"/>
    <lineage>
        <taxon>Eukaryota</taxon>
        <taxon>Fungi</taxon>
        <taxon>Dikarya</taxon>
        <taxon>Basidiomycota</taxon>
        <taxon>Agaricomycotina</taxon>
        <taxon>Agaricomycetes</taxon>
        <taxon>Agaricomycetidae</taxon>
        <taxon>Agaricales</taxon>
        <taxon>Agaricineae</taxon>
        <taxon>Psathyrellaceae</taxon>
        <taxon>Coprinellus</taxon>
    </lineage>
</organism>
<protein>
    <recommendedName>
        <fullName evidence="2">F-box domain-containing protein</fullName>
    </recommendedName>
</protein>
<dbReference type="InterPro" id="IPR036047">
    <property type="entry name" value="F-box-like_dom_sf"/>
</dbReference>
<keyword evidence="4" id="KW-1185">Reference proteome</keyword>
<dbReference type="InterPro" id="IPR001810">
    <property type="entry name" value="F-box_dom"/>
</dbReference>
<dbReference type="PROSITE" id="PS50181">
    <property type="entry name" value="FBOX"/>
    <property type="match status" value="1"/>
</dbReference>
<dbReference type="AlphaFoldDB" id="A0A4Y7SZ86"/>
<feature type="domain" description="F-box" evidence="2">
    <location>
        <begin position="7"/>
        <end position="53"/>
    </location>
</feature>
<accession>A0A4Y7SZ86</accession>
<evidence type="ECO:0000259" key="2">
    <source>
        <dbReference type="PROSITE" id="PS50181"/>
    </source>
</evidence>
<name>A0A4Y7SZ86_COPMI</name>
<dbReference type="Gene3D" id="1.20.1280.50">
    <property type="match status" value="1"/>
</dbReference>
<feature type="region of interest" description="Disordered" evidence="1">
    <location>
        <begin position="77"/>
        <end position="104"/>
    </location>
</feature>
<reference evidence="3 4" key="1">
    <citation type="journal article" date="2019" name="Nat. Ecol. Evol.">
        <title>Megaphylogeny resolves global patterns of mushroom evolution.</title>
        <authorList>
            <person name="Varga T."/>
            <person name="Krizsan K."/>
            <person name="Foldi C."/>
            <person name="Dima B."/>
            <person name="Sanchez-Garcia M."/>
            <person name="Sanchez-Ramirez S."/>
            <person name="Szollosi G.J."/>
            <person name="Szarkandi J.G."/>
            <person name="Papp V."/>
            <person name="Albert L."/>
            <person name="Andreopoulos W."/>
            <person name="Angelini C."/>
            <person name="Antonin V."/>
            <person name="Barry K.W."/>
            <person name="Bougher N.L."/>
            <person name="Buchanan P."/>
            <person name="Buyck B."/>
            <person name="Bense V."/>
            <person name="Catcheside P."/>
            <person name="Chovatia M."/>
            <person name="Cooper J."/>
            <person name="Damon W."/>
            <person name="Desjardin D."/>
            <person name="Finy P."/>
            <person name="Geml J."/>
            <person name="Haridas S."/>
            <person name="Hughes K."/>
            <person name="Justo A."/>
            <person name="Karasinski D."/>
            <person name="Kautmanova I."/>
            <person name="Kiss B."/>
            <person name="Kocsube S."/>
            <person name="Kotiranta H."/>
            <person name="LaButti K.M."/>
            <person name="Lechner B.E."/>
            <person name="Liimatainen K."/>
            <person name="Lipzen A."/>
            <person name="Lukacs Z."/>
            <person name="Mihaltcheva S."/>
            <person name="Morgado L.N."/>
            <person name="Niskanen T."/>
            <person name="Noordeloos M.E."/>
            <person name="Ohm R.A."/>
            <person name="Ortiz-Santana B."/>
            <person name="Ovrebo C."/>
            <person name="Racz N."/>
            <person name="Riley R."/>
            <person name="Savchenko A."/>
            <person name="Shiryaev A."/>
            <person name="Soop K."/>
            <person name="Spirin V."/>
            <person name="Szebenyi C."/>
            <person name="Tomsovsky M."/>
            <person name="Tulloss R.E."/>
            <person name="Uehling J."/>
            <person name="Grigoriev I.V."/>
            <person name="Vagvolgyi C."/>
            <person name="Papp T."/>
            <person name="Martin F.M."/>
            <person name="Miettinen O."/>
            <person name="Hibbett D.S."/>
            <person name="Nagy L.G."/>
        </authorList>
    </citation>
    <scope>NUCLEOTIDE SEQUENCE [LARGE SCALE GENOMIC DNA]</scope>
    <source>
        <strain evidence="3 4">FP101781</strain>
    </source>
</reference>
<dbReference type="SMART" id="SM00256">
    <property type="entry name" value="FBOX"/>
    <property type="match status" value="1"/>
</dbReference>
<dbReference type="EMBL" id="QPFP01000042">
    <property type="protein sequence ID" value="TEB27166.1"/>
    <property type="molecule type" value="Genomic_DNA"/>
</dbReference>
<dbReference type="Pfam" id="PF00646">
    <property type="entry name" value="F-box"/>
    <property type="match status" value="1"/>
</dbReference>
<gene>
    <name evidence="3" type="ORF">FA13DRAFT_1794984</name>
</gene>
<proteinExistence type="predicted"/>
<evidence type="ECO:0000313" key="4">
    <source>
        <dbReference type="Proteomes" id="UP000298030"/>
    </source>
</evidence>
<dbReference type="SUPFAM" id="SSF81383">
    <property type="entry name" value="F-box domain"/>
    <property type="match status" value="1"/>
</dbReference>
<evidence type="ECO:0000313" key="3">
    <source>
        <dbReference type="EMBL" id="TEB27166.1"/>
    </source>
</evidence>
<comment type="caution">
    <text evidence="3">The sequence shown here is derived from an EMBL/GenBank/DDBJ whole genome shotgun (WGS) entry which is preliminary data.</text>
</comment>
<sequence length="104" mass="11594">MSGPSDPSKGPYLPDDIWLEIAAEAEPLDLLFLSQCCRSLYLLFSDKETWTKILRSVMHDCGPFIVEYSRRNDVEHSPTCRDRARKVEEAPSSESGSVEGSGGE</sequence>
<evidence type="ECO:0000256" key="1">
    <source>
        <dbReference type="SAM" id="MobiDB-lite"/>
    </source>
</evidence>
<feature type="compositionally biased region" description="Basic and acidic residues" evidence="1">
    <location>
        <begin position="77"/>
        <end position="89"/>
    </location>
</feature>
<dbReference type="Proteomes" id="UP000298030">
    <property type="component" value="Unassembled WGS sequence"/>
</dbReference>